<accession>A0AAP4VKU1</accession>
<gene>
    <name evidence="1" type="ORF">QZM56_26710</name>
</gene>
<comment type="caution">
    <text evidence="1">The sequence shown here is derived from an EMBL/GenBank/DDBJ whole genome shotgun (WGS) entry which is preliminary data.</text>
</comment>
<protein>
    <submittedName>
        <fullName evidence="1">Uncharacterized protein</fullName>
    </submittedName>
</protein>
<proteinExistence type="predicted"/>
<organism evidence="1 2">
    <name type="scientific">Burkholderia contaminans</name>
    <dbReference type="NCBI Taxonomy" id="488447"/>
    <lineage>
        <taxon>Bacteria</taxon>
        <taxon>Pseudomonadati</taxon>
        <taxon>Pseudomonadota</taxon>
        <taxon>Betaproteobacteria</taxon>
        <taxon>Burkholderiales</taxon>
        <taxon>Burkholderiaceae</taxon>
        <taxon>Burkholderia</taxon>
        <taxon>Burkholderia cepacia complex</taxon>
    </lineage>
</organism>
<dbReference type="EMBL" id="JAUJQS010000022">
    <property type="protein sequence ID" value="MDN7568109.1"/>
    <property type="molecule type" value="Genomic_DNA"/>
</dbReference>
<name>A0AAP4VKU1_9BURK</name>
<evidence type="ECO:0000313" key="1">
    <source>
        <dbReference type="EMBL" id="MDN7568109.1"/>
    </source>
</evidence>
<sequence length="465" mass="50989">MSLLPVMFGVYVGKVAANELEVSVMSFGITTNGGGDYGNNEISVSEDGWLRVAVGDTVSNEKISGIGLYETRLDKESSGVVAEIKHLLCASDAPTPDERYNELFNAKCEIDGKVVERSSNLGGLGRDRAKKVMQGFEKLKKFGLDNGRAIVKLDASVKLIVRNEKGILVTVRFSNNGEYPISFEIPEKWGSGRNREILGVNGSLVTSDDVTIGFALAGRSLLNKENFPNERVAIAPFNAVDLTVKGDSDDKFPAGVYEVNAVVHANIKVDGIKNNLNYVDFHSDYKNPARVTFDRDYPSTPQEREQWESTHRVSMSYKPVKPGETFVEDGLYRAVRLNAGGSYRSLQVMPFKAGDIATTDSVKMPMESGDGVHLDGPVQWVWEGSAPIPTKPFSSAYVEGTEQFSLPGAACPRGGRWVARVRANADYSTPEYRYDLSRIVTMRRGQPMSSISNDAGNAEWEWVGV</sequence>
<dbReference type="AlphaFoldDB" id="A0AAP4VKU1"/>
<dbReference type="RefSeq" id="WP_137910034.1">
    <property type="nucleotide sequence ID" value="NZ_CADEUY010000015.1"/>
</dbReference>
<dbReference type="Proteomes" id="UP001172109">
    <property type="component" value="Unassembled WGS sequence"/>
</dbReference>
<reference evidence="1" key="1">
    <citation type="submission" date="2023-07" db="EMBL/GenBank/DDBJ databases">
        <title>A collection of bacterial strains from the Burkholderia cepacia Research Laboratory and Repository.</title>
        <authorList>
            <person name="Lipuma J."/>
            <person name="Spilker T."/>
            <person name="Caverly L."/>
        </authorList>
    </citation>
    <scope>NUCLEOTIDE SEQUENCE</scope>
    <source>
        <strain evidence="1">AU44979</strain>
    </source>
</reference>
<evidence type="ECO:0000313" key="2">
    <source>
        <dbReference type="Proteomes" id="UP001172109"/>
    </source>
</evidence>